<accession>A0A6A6FHD7</accession>
<name>A0A6A6FHD7_9PEZI</name>
<dbReference type="EMBL" id="ML992672">
    <property type="protein sequence ID" value="KAF2212761.1"/>
    <property type="molecule type" value="Genomic_DNA"/>
</dbReference>
<keyword evidence="1" id="KW-0175">Coiled coil</keyword>
<sequence>MAASSALVLVERDRTRCTVQRLVCQREIHSWNAGWSESRQDVPMDTEELLSDSVGHDGAWTVAQGRRWRRQDYGGRSKGFDMKAIRQQCTPFGFTCLLRPRSAAAKRSPHTIKSLPLLSNTSFPSTLLVHQHRRHINTEINWSSLLHPGTVPGHPHHCRQHFCTATKHKPSFTGQVFISINTDINHLLHHLEPTPTALYTAIRNSSIHTNTDQTSTTRPTIEEMAKAQPIVNTSKGYERTFAAPAPLRSKNEAETLLARNRELVGDTLWLVSEYYLNSELVVYQQKVTNNEDLTEAQVEDNIKKALKRCARLTGIDANPDIARFRYESCKRRITNLESRLLDEPDLDRNEIDTLKTKTSQLRYYHNNEHGRKILSLFDKDEIHTSTPVLGNDEAEEDQNNPDINPGVSSAFTAPPARSAAPKPRRKYNRRGAAPRPNPDVPNPSIAARSGTQASQIIERTNRFEDWAPRISYFSRRTEQSRQWIGFCVARRNVRNAERERLAKKIPELEAELAKCRQDLVDMKEADMEEERIYGEKMRKGQEEQDRLDAWEKFLNLENDEEPELDEDGYLLASVTGEGEGGDEEGGDEEGDGEGEVEMGEAE</sequence>
<feature type="region of interest" description="Disordered" evidence="2">
    <location>
        <begin position="558"/>
        <end position="602"/>
    </location>
</feature>
<proteinExistence type="predicted"/>
<evidence type="ECO:0000313" key="4">
    <source>
        <dbReference type="Proteomes" id="UP000799539"/>
    </source>
</evidence>
<feature type="coiled-coil region" evidence="1">
    <location>
        <begin position="498"/>
        <end position="525"/>
    </location>
</feature>
<protein>
    <submittedName>
        <fullName evidence="3">Uncharacterized protein</fullName>
    </submittedName>
</protein>
<organism evidence="3 4">
    <name type="scientific">Cercospora zeae-maydis SCOH1-5</name>
    <dbReference type="NCBI Taxonomy" id="717836"/>
    <lineage>
        <taxon>Eukaryota</taxon>
        <taxon>Fungi</taxon>
        <taxon>Dikarya</taxon>
        <taxon>Ascomycota</taxon>
        <taxon>Pezizomycotina</taxon>
        <taxon>Dothideomycetes</taxon>
        <taxon>Dothideomycetidae</taxon>
        <taxon>Mycosphaerellales</taxon>
        <taxon>Mycosphaerellaceae</taxon>
        <taxon>Cercospora</taxon>
    </lineage>
</organism>
<evidence type="ECO:0000256" key="2">
    <source>
        <dbReference type="SAM" id="MobiDB-lite"/>
    </source>
</evidence>
<feature type="compositionally biased region" description="Polar residues" evidence="2">
    <location>
        <begin position="400"/>
        <end position="411"/>
    </location>
</feature>
<feature type="compositionally biased region" description="Acidic residues" evidence="2">
    <location>
        <begin position="558"/>
        <end position="568"/>
    </location>
</feature>
<evidence type="ECO:0000313" key="3">
    <source>
        <dbReference type="EMBL" id="KAF2212761.1"/>
    </source>
</evidence>
<dbReference type="Proteomes" id="UP000799539">
    <property type="component" value="Unassembled WGS sequence"/>
</dbReference>
<feature type="compositionally biased region" description="Acidic residues" evidence="2">
    <location>
        <begin position="579"/>
        <end position="602"/>
    </location>
</feature>
<feature type="region of interest" description="Disordered" evidence="2">
    <location>
        <begin position="385"/>
        <end position="460"/>
    </location>
</feature>
<dbReference type="AlphaFoldDB" id="A0A6A6FHD7"/>
<evidence type="ECO:0000256" key="1">
    <source>
        <dbReference type="SAM" id="Coils"/>
    </source>
</evidence>
<keyword evidence="4" id="KW-1185">Reference proteome</keyword>
<dbReference type="OrthoDB" id="3643588at2759"/>
<feature type="compositionally biased region" description="Polar residues" evidence="2">
    <location>
        <begin position="449"/>
        <end position="458"/>
    </location>
</feature>
<gene>
    <name evidence="3" type="ORF">CERZMDRAFT_84392</name>
</gene>
<reference evidence="3" key="1">
    <citation type="journal article" date="2020" name="Stud. Mycol.">
        <title>101 Dothideomycetes genomes: a test case for predicting lifestyles and emergence of pathogens.</title>
        <authorList>
            <person name="Haridas S."/>
            <person name="Albert R."/>
            <person name="Binder M."/>
            <person name="Bloem J."/>
            <person name="Labutti K."/>
            <person name="Salamov A."/>
            <person name="Andreopoulos B."/>
            <person name="Baker S."/>
            <person name="Barry K."/>
            <person name="Bills G."/>
            <person name="Bluhm B."/>
            <person name="Cannon C."/>
            <person name="Castanera R."/>
            <person name="Culley D."/>
            <person name="Daum C."/>
            <person name="Ezra D."/>
            <person name="Gonzalez J."/>
            <person name="Henrissat B."/>
            <person name="Kuo A."/>
            <person name="Liang C."/>
            <person name="Lipzen A."/>
            <person name="Lutzoni F."/>
            <person name="Magnuson J."/>
            <person name="Mondo S."/>
            <person name="Nolan M."/>
            <person name="Ohm R."/>
            <person name="Pangilinan J."/>
            <person name="Park H.-J."/>
            <person name="Ramirez L."/>
            <person name="Alfaro M."/>
            <person name="Sun H."/>
            <person name="Tritt A."/>
            <person name="Yoshinaga Y."/>
            <person name="Zwiers L.-H."/>
            <person name="Turgeon B."/>
            <person name="Goodwin S."/>
            <person name="Spatafora J."/>
            <person name="Crous P."/>
            <person name="Grigoriev I."/>
        </authorList>
    </citation>
    <scope>NUCLEOTIDE SEQUENCE</scope>
    <source>
        <strain evidence="3">SCOH1-5</strain>
    </source>
</reference>